<dbReference type="InterPro" id="IPR010828">
    <property type="entry name" value="Atf2/Sli1-like"/>
</dbReference>
<evidence type="ECO:0000313" key="2">
    <source>
        <dbReference type="Proteomes" id="UP000253472"/>
    </source>
</evidence>
<dbReference type="OrthoDB" id="2150604at2759"/>
<accession>A0A367YNR9</accession>
<sequence>MVAASDFWIEPGTNPNKITKYIADCLSYDLESRDPFFFAGMLKSVNLANFLKAKIGSFGRSTFEISNVGVMPMPCWFSQDNGFLSYLQYNVISSPEGMNIVVGGIDVDLERIVDTLQKDIDDFVENL</sequence>
<dbReference type="EMBL" id="QLNQ01000001">
    <property type="protein sequence ID" value="RCK67468.1"/>
    <property type="molecule type" value="Genomic_DNA"/>
</dbReference>
<dbReference type="Proteomes" id="UP000253472">
    <property type="component" value="Unassembled WGS sequence"/>
</dbReference>
<comment type="caution">
    <text evidence="1">The sequence shown here is derived from an EMBL/GenBank/DDBJ whole genome shotgun (WGS) entry which is preliminary data.</text>
</comment>
<organism evidence="1 2">
    <name type="scientific">Candida viswanathii</name>
    <dbReference type="NCBI Taxonomy" id="5486"/>
    <lineage>
        <taxon>Eukaryota</taxon>
        <taxon>Fungi</taxon>
        <taxon>Dikarya</taxon>
        <taxon>Ascomycota</taxon>
        <taxon>Saccharomycotina</taxon>
        <taxon>Pichiomycetes</taxon>
        <taxon>Debaryomycetaceae</taxon>
        <taxon>Candida/Lodderomyces clade</taxon>
        <taxon>Candida</taxon>
    </lineage>
</organism>
<dbReference type="Pfam" id="PF07247">
    <property type="entry name" value="AATase"/>
    <property type="match status" value="1"/>
</dbReference>
<name>A0A367YNR9_9ASCO</name>
<proteinExistence type="predicted"/>
<dbReference type="AlphaFoldDB" id="A0A367YNR9"/>
<protein>
    <submittedName>
        <fullName evidence="1">Uncharacterized protein</fullName>
    </submittedName>
</protein>
<dbReference type="STRING" id="5486.A0A367YNR9"/>
<evidence type="ECO:0000313" key="1">
    <source>
        <dbReference type="EMBL" id="RCK67468.1"/>
    </source>
</evidence>
<gene>
    <name evidence="1" type="ORF">Cantr_02983</name>
</gene>
<reference evidence="1 2" key="1">
    <citation type="submission" date="2018-06" db="EMBL/GenBank/DDBJ databases">
        <title>Whole genome sequencing of Candida tropicalis (genome annotated by CSBL at Korea University).</title>
        <authorList>
            <person name="Ahn J."/>
        </authorList>
    </citation>
    <scope>NUCLEOTIDE SEQUENCE [LARGE SCALE GENOMIC DNA]</scope>
    <source>
        <strain evidence="1 2">ATCC 20962</strain>
    </source>
</reference>
<keyword evidence="2" id="KW-1185">Reference proteome</keyword>